<dbReference type="GO" id="GO:0030295">
    <property type="term" value="F:protein kinase activator activity"/>
    <property type="evidence" value="ECO:0007669"/>
    <property type="project" value="TreeGrafter"/>
</dbReference>
<dbReference type="CDD" id="cd00211">
    <property type="entry name" value="PTS_IIA_fru"/>
    <property type="match status" value="1"/>
</dbReference>
<organism evidence="2 3">
    <name type="scientific">Candidatus Kinetoplastidibacterium desouzai TCC079E</name>
    <dbReference type="NCBI Taxonomy" id="1208919"/>
    <lineage>
        <taxon>Bacteria</taxon>
        <taxon>Pseudomonadati</taxon>
        <taxon>Pseudomonadota</taxon>
        <taxon>Betaproteobacteria</taxon>
        <taxon>Candidatus Kinetoplastidibacterium</taxon>
    </lineage>
</organism>
<dbReference type="EC" id="2.7.1.69" evidence="2"/>
<accession>M1L379</accession>
<evidence type="ECO:0000313" key="2">
    <source>
        <dbReference type="EMBL" id="AGF47203.1"/>
    </source>
</evidence>
<dbReference type="OrthoDB" id="95460at2"/>
<dbReference type="Gene3D" id="3.40.930.10">
    <property type="entry name" value="Mannitol-specific EII, Chain A"/>
    <property type="match status" value="1"/>
</dbReference>
<dbReference type="GO" id="GO:0016740">
    <property type="term" value="F:transferase activity"/>
    <property type="evidence" value="ECO:0007669"/>
    <property type="project" value="UniProtKB-KW"/>
</dbReference>
<dbReference type="PATRIC" id="fig|1208919.3.peg.647"/>
<keyword evidence="3" id="KW-1185">Reference proteome</keyword>
<gene>
    <name evidence="2" type="ORF">CDSE_0090</name>
</gene>
<dbReference type="KEGG" id="kde:CDSE_0090"/>
<sequence>MNSNFLFNALPIDNILLEMSATSKKRAFENISLFFERKHDISSSAVFKSLLAREKIGSTYIGNNLAIPHGYVYDLKKTIAAFVRLNRPIIFYNQNRQLVNTLMFFLVPLNQAEEHIKILTKLTSNLLDKTTNKILQTEDKKIIYNTIIKQKL</sequence>
<dbReference type="RefSeq" id="WP_015396614.1">
    <property type="nucleotide sequence ID" value="NC_020294.1"/>
</dbReference>
<dbReference type="Pfam" id="PF00359">
    <property type="entry name" value="PTS_EIIA_2"/>
    <property type="match status" value="1"/>
</dbReference>
<keyword evidence="2" id="KW-0808">Transferase</keyword>
<dbReference type="eggNOG" id="COG1762">
    <property type="taxonomic scope" value="Bacteria"/>
</dbReference>
<reference evidence="2 3" key="1">
    <citation type="journal article" date="2013" name="Genome Biol. Evol.">
        <title>Genome evolution and phylogenomic analysis of candidatus kinetoplastibacterium, the betaproteobacterial endosymbionts of strigomonas and angomonas.</title>
        <authorList>
            <person name="Alves J.M."/>
            <person name="Serrano M.G."/>
            <person name="Maia da Silva F."/>
            <person name="Voegtly L.J."/>
            <person name="Matveyev A.V."/>
            <person name="Teixeira M.M."/>
            <person name="Camargo E.P."/>
            <person name="Buck G.A."/>
        </authorList>
    </citation>
    <scope>NUCLEOTIDE SEQUENCE [LARGE SCALE GENOMIC DNA]</scope>
    <source>
        <strain evidence="2 3">TCC079E</strain>
    </source>
</reference>
<evidence type="ECO:0000313" key="3">
    <source>
        <dbReference type="Proteomes" id="UP000011547"/>
    </source>
</evidence>
<evidence type="ECO:0000259" key="1">
    <source>
        <dbReference type="PROSITE" id="PS51094"/>
    </source>
</evidence>
<dbReference type="STRING" id="1208919.CDSE_0090"/>
<dbReference type="InterPro" id="IPR002178">
    <property type="entry name" value="PTS_EIIA_type-2_dom"/>
</dbReference>
<dbReference type="PROSITE" id="PS00372">
    <property type="entry name" value="PTS_EIIA_TYPE_2_HIS"/>
    <property type="match status" value="1"/>
</dbReference>
<dbReference type="InterPro" id="IPR051541">
    <property type="entry name" value="PTS_SugarTrans_NitroReg"/>
</dbReference>
<dbReference type="SUPFAM" id="SSF55804">
    <property type="entry name" value="Phoshotransferase/anion transport protein"/>
    <property type="match status" value="1"/>
</dbReference>
<dbReference type="PANTHER" id="PTHR47738">
    <property type="entry name" value="PTS SYSTEM FRUCTOSE-LIKE EIIA COMPONENT-RELATED"/>
    <property type="match status" value="1"/>
</dbReference>
<dbReference type="HOGENOM" id="CLU_072531_5_1_4"/>
<dbReference type="InterPro" id="IPR016152">
    <property type="entry name" value="PTrfase/Anion_transptr"/>
</dbReference>
<name>M1L379_9PROT</name>
<dbReference type="EMBL" id="CP003803">
    <property type="protein sequence ID" value="AGF47203.1"/>
    <property type="molecule type" value="Genomic_DNA"/>
</dbReference>
<feature type="domain" description="PTS EIIA type-2" evidence="1">
    <location>
        <begin position="8"/>
        <end position="151"/>
    </location>
</feature>
<proteinExistence type="predicted"/>
<dbReference type="PROSITE" id="PS51094">
    <property type="entry name" value="PTS_EIIA_TYPE_2"/>
    <property type="match status" value="1"/>
</dbReference>
<dbReference type="AlphaFoldDB" id="M1L379"/>
<dbReference type="Proteomes" id="UP000011547">
    <property type="component" value="Chromosome"/>
</dbReference>
<protein>
    <submittedName>
        <fullName evidence="2">PTS system, nitrogen regulatory IIA component</fullName>
        <ecNumber evidence="2">2.7.1.69</ecNumber>
    </submittedName>
</protein>
<dbReference type="PANTHER" id="PTHR47738:SF1">
    <property type="entry name" value="NITROGEN REGULATORY PROTEIN"/>
    <property type="match status" value="1"/>
</dbReference>